<sequence length="273" mass="31493">MYSDDEVDDGENNRRDSVLELQRFLDRSHFYLERLPVLKIELNDVDRINQPDVYIEKLNEIGNLIVDLSHSIRHTQQLHSQLDENEYLTLDYQIHRLLKETEREMSEFHRLREQFNLSMNETTPNLTDETDQSNELQQQQVTVTRVNDSYDLLERDLATLRETIDEIATLLARQEQMITRMQQLRDIAQVRVHNASLFFHNIIHNRYMTITSGALIGATLGGPVGFMMGIKVGALTALTGSAVGALSMDIMRQKLVEHDAPHHTTPALDQAML</sequence>
<evidence type="ECO:0000259" key="2">
    <source>
        <dbReference type="Pfam" id="PF26585"/>
    </source>
</evidence>
<dbReference type="AlphaFoldDB" id="A0A813SA40"/>
<dbReference type="Pfam" id="PF26585">
    <property type="entry name" value="STX17_N"/>
    <property type="match status" value="1"/>
</dbReference>
<name>A0A813SA40_ADIRI</name>
<evidence type="ECO:0000313" key="3">
    <source>
        <dbReference type="EMBL" id="CAF0792195.1"/>
    </source>
</evidence>
<feature type="coiled-coil region" evidence="1">
    <location>
        <begin position="143"/>
        <end position="177"/>
    </location>
</feature>
<proteinExistence type="predicted"/>
<dbReference type="EMBL" id="CAJNOJ010000011">
    <property type="protein sequence ID" value="CAF0792195.1"/>
    <property type="molecule type" value="Genomic_DNA"/>
</dbReference>
<feature type="domain" description="STX17-like N-terminal" evidence="2">
    <location>
        <begin position="19"/>
        <end position="113"/>
    </location>
</feature>
<comment type="caution">
    <text evidence="3">The sequence shown here is derived from an EMBL/GenBank/DDBJ whole genome shotgun (WGS) entry which is preliminary data.</text>
</comment>
<organism evidence="3 4">
    <name type="scientific">Adineta ricciae</name>
    <name type="common">Rotifer</name>
    <dbReference type="NCBI Taxonomy" id="249248"/>
    <lineage>
        <taxon>Eukaryota</taxon>
        <taxon>Metazoa</taxon>
        <taxon>Spiralia</taxon>
        <taxon>Gnathifera</taxon>
        <taxon>Rotifera</taxon>
        <taxon>Eurotatoria</taxon>
        <taxon>Bdelloidea</taxon>
        <taxon>Adinetida</taxon>
        <taxon>Adinetidae</taxon>
        <taxon>Adineta</taxon>
    </lineage>
</organism>
<evidence type="ECO:0000313" key="4">
    <source>
        <dbReference type="Proteomes" id="UP000663852"/>
    </source>
</evidence>
<reference evidence="3" key="1">
    <citation type="submission" date="2021-02" db="EMBL/GenBank/DDBJ databases">
        <authorList>
            <person name="Nowell W R."/>
        </authorList>
    </citation>
    <scope>NUCLEOTIDE SEQUENCE</scope>
</reference>
<dbReference type="Proteomes" id="UP000663852">
    <property type="component" value="Unassembled WGS sequence"/>
</dbReference>
<dbReference type="InterPro" id="IPR059001">
    <property type="entry name" value="STX17_N"/>
</dbReference>
<gene>
    <name evidence="3" type="ORF">EDS130_LOCUS4407</name>
</gene>
<keyword evidence="1" id="KW-0175">Coiled coil</keyword>
<protein>
    <recommendedName>
        <fullName evidence="2">STX17-like N-terminal domain-containing protein</fullName>
    </recommendedName>
</protein>
<accession>A0A813SA40</accession>
<dbReference type="OrthoDB" id="10035606at2759"/>
<evidence type="ECO:0000256" key="1">
    <source>
        <dbReference type="SAM" id="Coils"/>
    </source>
</evidence>